<protein>
    <submittedName>
        <fullName evidence="1">Uncharacterized protein</fullName>
    </submittedName>
</protein>
<dbReference type="eggNOG" id="ENOG502SBD6">
    <property type="taxonomic scope" value="Eukaryota"/>
</dbReference>
<reference evidence="1 2" key="1">
    <citation type="journal article" date="2011" name="Proc. Natl. Acad. Sci. U.S.A.">
        <title>Evolutionary erosion of yeast sex chromosomes by mating-type switching accidents.</title>
        <authorList>
            <person name="Gordon J.L."/>
            <person name="Armisen D."/>
            <person name="Proux-Wera E."/>
            <person name="Oheigeartaigh S.S."/>
            <person name="Byrne K.P."/>
            <person name="Wolfe K.H."/>
        </authorList>
    </citation>
    <scope>NUCLEOTIDE SEQUENCE [LARGE SCALE GENOMIC DNA]</scope>
    <source>
        <strain evidence="2">ATCC 10662 / CBS 1146 / NBRC 0425 / NCYC 2629 / NRRL Y-866</strain>
    </source>
</reference>
<dbReference type="InParanoid" id="G8ZRM3"/>
<dbReference type="KEGG" id="tdl:TDEL_0C02760"/>
<accession>G8ZRM3</accession>
<organism evidence="1 2">
    <name type="scientific">Torulaspora delbrueckii</name>
    <name type="common">Yeast</name>
    <name type="synonym">Candida colliculosa</name>
    <dbReference type="NCBI Taxonomy" id="4950"/>
    <lineage>
        <taxon>Eukaryota</taxon>
        <taxon>Fungi</taxon>
        <taxon>Dikarya</taxon>
        <taxon>Ascomycota</taxon>
        <taxon>Saccharomycotina</taxon>
        <taxon>Saccharomycetes</taxon>
        <taxon>Saccharomycetales</taxon>
        <taxon>Saccharomycetaceae</taxon>
        <taxon>Torulaspora</taxon>
    </lineage>
</organism>
<evidence type="ECO:0000313" key="2">
    <source>
        <dbReference type="Proteomes" id="UP000005627"/>
    </source>
</evidence>
<dbReference type="HOGENOM" id="CLU_2499463_0_0_1"/>
<dbReference type="EMBL" id="HE616744">
    <property type="protein sequence ID" value="CCE91165.1"/>
    <property type="molecule type" value="Genomic_DNA"/>
</dbReference>
<dbReference type="Proteomes" id="UP000005627">
    <property type="component" value="Chromosome 3"/>
</dbReference>
<proteinExistence type="predicted"/>
<dbReference type="OrthoDB" id="4048767at2759"/>
<evidence type="ECO:0000313" key="1">
    <source>
        <dbReference type="EMBL" id="CCE91165.1"/>
    </source>
</evidence>
<dbReference type="GeneID" id="11500500"/>
<dbReference type="RefSeq" id="XP_003680376.1">
    <property type="nucleotide sequence ID" value="XM_003680328.1"/>
</dbReference>
<dbReference type="AlphaFoldDB" id="G8ZRM3"/>
<keyword evidence="2" id="KW-1185">Reference proteome</keyword>
<gene>
    <name evidence="1" type="primary">TDEL0C02760</name>
    <name evidence="1" type="ORF">TDEL_0C02760</name>
</gene>
<name>G8ZRM3_TORDE</name>
<sequence>MFLSGANLVRFGAFCGIRDSRATRCPLRGISHGIHLKSGRRCACRSFTLYPSPLISVAKVMLDPDFGSLFNMMDNNRATISPFLNS</sequence>